<dbReference type="AlphaFoldDB" id="A0A4Q0I4Q1"/>
<dbReference type="PROSITE" id="PS50110">
    <property type="entry name" value="RESPONSE_REGULATORY"/>
    <property type="match status" value="1"/>
</dbReference>
<comment type="caution">
    <text evidence="6">The sequence shown here is derived from an EMBL/GenBank/DDBJ whole genome shotgun (WGS) entry which is preliminary data.</text>
</comment>
<dbReference type="InterPro" id="IPR043128">
    <property type="entry name" value="Rev_trsase/Diguanyl_cyclase"/>
</dbReference>
<evidence type="ECO:0000256" key="1">
    <source>
        <dbReference type="ARBA" id="ARBA00018672"/>
    </source>
</evidence>
<dbReference type="GO" id="GO:0000160">
    <property type="term" value="P:phosphorelay signal transduction system"/>
    <property type="evidence" value="ECO:0007669"/>
    <property type="project" value="InterPro"/>
</dbReference>
<dbReference type="Gene3D" id="3.30.70.270">
    <property type="match status" value="1"/>
</dbReference>
<dbReference type="PANTHER" id="PTHR44591:SF3">
    <property type="entry name" value="RESPONSE REGULATORY DOMAIN-CONTAINING PROTEIN"/>
    <property type="match status" value="1"/>
</dbReference>
<evidence type="ECO:0000313" key="6">
    <source>
        <dbReference type="EMBL" id="RXE57912.1"/>
    </source>
</evidence>
<evidence type="ECO:0000256" key="2">
    <source>
        <dbReference type="ARBA" id="ARBA00022553"/>
    </source>
</evidence>
<accession>A0A4Q0I4Q1</accession>
<dbReference type="Proteomes" id="UP000289166">
    <property type="component" value="Unassembled WGS sequence"/>
</dbReference>
<reference evidence="7" key="1">
    <citation type="submission" date="2018-11" db="EMBL/GenBank/DDBJ databases">
        <title>Genome sequencing of a novel mesophilic and cellulolytic organism within the genus Hungateiclostridium.</title>
        <authorList>
            <person name="Rettenmaier R."/>
            <person name="Liebl W."/>
            <person name="Zverlov V."/>
        </authorList>
    </citation>
    <scope>NUCLEOTIDE SEQUENCE [LARGE SCALE GENOMIC DNA]</scope>
    <source>
        <strain evidence="7">N2K1</strain>
    </source>
</reference>
<feature type="modified residue" description="4-aspartylphosphate" evidence="4">
    <location>
        <position position="55"/>
    </location>
</feature>
<organism evidence="6 7">
    <name type="scientific">Acetivibrio mesophilus</name>
    <dbReference type="NCBI Taxonomy" id="2487273"/>
    <lineage>
        <taxon>Bacteria</taxon>
        <taxon>Bacillati</taxon>
        <taxon>Bacillota</taxon>
        <taxon>Clostridia</taxon>
        <taxon>Eubacteriales</taxon>
        <taxon>Oscillospiraceae</taxon>
        <taxon>Acetivibrio</taxon>
    </lineage>
</organism>
<keyword evidence="2 4" id="KW-0597">Phosphoprotein</keyword>
<evidence type="ECO:0000259" key="5">
    <source>
        <dbReference type="PROSITE" id="PS50110"/>
    </source>
</evidence>
<dbReference type="SMART" id="SM00448">
    <property type="entry name" value="REC"/>
    <property type="match status" value="1"/>
</dbReference>
<dbReference type="PANTHER" id="PTHR44591">
    <property type="entry name" value="STRESS RESPONSE REGULATOR PROTEIN 1"/>
    <property type="match status" value="1"/>
</dbReference>
<dbReference type="SUPFAM" id="SSF52172">
    <property type="entry name" value="CheY-like"/>
    <property type="match status" value="1"/>
</dbReference>
<dbReference type="InterPro" id="IPR011006">
    <property type="entry name" value="CheY-like_superfamily"/>
</dbReference>
<evidence type="ECO:0000256" key="4">
    <source>
        <dbReference type="PROSITE-ProRule" id="PRU00169"/>
    </source>
</evidence>
<dbReference type="OrthoDB" id="9802426at2"/>
<proteinExistence type="predicted"/>
<protein>
    <recommendedName>
        <fullName evidence="1">Stage 0 sporulation protein A homolog</fullName>
    </recommendedName>
</protein>
<dbReference type="CDD" id="cd00156">
    <property type="entry name" value="REC"/>
    <property type="match status" value="1"/>
</dbReference>
<dbReference type="InterPro" id="IPR001789">
    <property type="entry name" value="Sig_transdc_resp-reg_receiver"/>
</dbReference>
<dbReference type="Gene3D" id="3.40.50.2300">
    <property type="match status" value="1"/>
</dbReference>
<evidence type="ECO:0000313" key="7">
    <source>
        <dbReference type="Proteomes" id="UP000289166"/>
    </source>
</evidence>
<dbReference type="InterPro" id="IPR050595">
    <property type="entry name" value="Bact_response_regulator"/>
</dbReference>
<evidence type="ECO:0000256" key="3">
    <source>
        <dbReference type="ARBA" id="ARBA00024867"/>
    </source>
</evidence>
<dbReference type="RefSeq" id="WP_069196096.1">
    <property type="nucleotide sequence ID" value="NZ_RLII01000030.1"/>
</dbReference>
<feature type="domain" description="Response regulatory" evidence="5">
    <location>
        <begin position="4"/>
        <end position="123"/>
    </location>
</feature>
<keyword evidence="7" id="KW-1185">Reference proteome</keyword>
<name>A0A4Q0I4Q1_9FIRM</name>
<dbReference type="EMBL" id="RLII01000030">
    <property type="protein sequence ID" value="RXE57912.1"/>
    <property type="molecule type" value="Genomic_DNA"/>
</dbReference>
<comment type="function">
    <text evidence="3">May play the central regulatory role in sporulation. It may be an element of the effector pathway responsible for the activation of sporulation genes in response to nutritional stress. Spo0A may act in concert with spo0H (a sigma factor) to control the expression of some genes that are critical to the sporulation process.</text>
</comment>
<sequence length="308" mass="34780">MDGTILLIDYSEYEREKTKIIFDNIGEYSFVEADSLKKFYSILEDLSSITLIIMDIAFPVEKEGLEVLSAIRNNSKTANTPIIIATKSDNAGYRHAALKFKVSDYVLKPYSTKRLENSVRTVLKIGQRFRYEFDSAHVISMSIEDYISKEFKVASRAGQNLSVILMAPVNLKKDGSEQSTELSPEVQEKIQNIAIEKVKLSLRSTDTAILNANKDILVILPFTNASGAQKVLEKIHENVSKGLNIVNINYDEYYYAVCVTFPHDGKTFQSLMEKATKKVEDKIMLEKITSIGASVLDNARNTYKKFNK</sequence>
<dbReference type="Pfam" id="PF00072">
    <property type="entry name" value="Response_reg"/>
    <property type="match status" value="1"/>
</dbReference>
<gene>
    <name evidence="6" type="ORF">EFD62_15190</name>
</gene>